<feature type="chain" id="PRO_5041316929" description="Transmembrane protein" evidence="3">
    <location>
        <begin position="21"/>
        <end position="223"/>
    </location>
</feature>
<keyword evidence="2" id="KW-0472">Membrane</keyword>
<dbReference type="AlphaFoldDB" id="A0AA36D3Q3"/>
<dbReference type="Proteomes" id="UP001177023">
    <property type="component" value="Unassembled WGS sequence"/>
</dbReference>
<evidence type="ECO:0008006" key="6">
    <source>
        <dbReference type="Google" id="ProtNLM"/>
    </source>
</evidence>
<dbReference type="EMBL" id="CATQJA010002656">
    <property type="protein sequence ID" value="CAJ0579252.1"/>
    <property type="molecule type" value="Genomic_DNA"/>
</dbReference>
<keyword evidence="2" id="KW-0812">Transmembrane</keyword>
<keyword evidence="3" id="KW-0732">Signal</keyword>
<protein>
    <recommendedName>
        <fullName evidence="6">Transmembrane protein</fullName>
    </recommendedName>
</protein>
<organism evidence="4 5">
    <name type="scientific">Mesorhabditis spiculigera</name>
    <dbReference type="NCBI Taxonomy" id="96644"/>
    <lineage>
        <taxon>Eukaryota</taxon>
        <taxon>Metazoa</taxon>
        <taxon>Ecdysozoa</taxon>
        <taxon>Nematoda</taxon>
        <taxon>Chromadorea</taxon>
        <taxon>Rhabditida</taxon>
        <taxon>Rhabditina</taxon>
        <taxon>Rhabditomorpha</taxon>
        <taxon>Rhabditoidea</taxon>
        <taxon>Rhabditidae</taxon>
        <taxon>Mesorhabditinae</taxon>
        <taxon>Mesorhabditis</taxon>
    </lineage>
</organism>
<feature type="compositionally biased region" description="Basic and acidic residues" evidence="1">
    <location>
        <begin position="211"/>
        <end position="223"/>
    </location>
</feature>
<gene>
    <name evidence="4" type="ORF">MSPICULIGERA_LOCUS17478</name>
</gene>
<feature type="signal peptide" evidence="3">
    <location>
        <begin position="1"/>
        <end position="20"/>
    </location>
</feature>
<name>A0AA36D3Q3_9BILA</name>
<reference evidence="4" key="1">
    <citation type="submission" date="2023-06" db="EMBL/GenBank/DDBJ databases">
        <authorList>
            <person name="Delattre M."/>
        </authorList>
    </citation>
    <scope>NUCLEOTIDE SEQUENCE</scope>
    <source>
        <strain evidence="4">AF72</strain>
    </source>
</reference>
<proteinExistence type="predicted"/>
<sequence>MMRLVGGVFLVLALVPTIGAASPDDEAEMPEIFVPRYCEADDFSGDCETSYAIGDELPDPPDAVPLDRKAPPVIYDEPKPLSRITVEELDGRQIDGEMMDGRNATAAPINNTTLPPEIPEFTGDKKVPVFVVTVTCFTMAALGCVVVTLRSRADERRTRLAQEALRNQITREETRRAEALLKNRGKDRLAVSTKNDKNRQADIGPAAKHSYRAERRQSPADPS</sequence>
<evidence type="ECO:0000256" key="3">
    <source>
        <dbReference type="SAM" id="SignalP"/>
    </source>
</evidence>
<evidence type="ECO:0000313" key="5">
    <source>
        <dbReference type="Proteomes" id="UP001177023"/>
    </source>
</evidence>
<feature type="region of interest" description="Disordered" evidence="1">
    <location>
        <begin position="183"/>
        <end position="223"/>
    </location>
</feature>
<feature type="non-terminal residue" evidence="4">
    <location>
        <position position="223"/>
    </location>
</feature>
<evidence type="ECO:0000256" key="1">
    <source>
        <dbReference type="SAM" id="MobiDB-lite"/>
    </source>
</evidence>
<keyword evidence="5" id="KW-1185">Reference proteome</keyword>
<accession>A0AA36D3Q3</accession>
<keyword evidence="2" id="KW-1133">Transmembrane helix</keyword>
<evidence type="ECO:0000256" key="2">
    <source>
        <dbReference type="SAM" id="Phobius"/>
    </source>
</evidence>
<evidence type="ECO:0000313" key="4">
    <source>
        <dbReference type="EMBL" id="CAJ0579252.1"/>
    </source>
</evidence>
<feature type="compositionally biased region" description="Basic and acidic residues" evidence="1">
    <location>
        <begin position="183"/>
        <end position="200"/>
    </location>
</feature>
<comment type="caution">
    <text evidence="4">The sequence shown here is derived from an EMBL/GenBank/DDBJ whole genome shotgun (WGS) entry which is preliminary data.</text>
</comment>
<feature type="transmembrane region" description="Helical" evidence="2">
    <location>
        <begin position="129"/>
        <end position="149"/>
    </location>
</feature>